<name>A0A6A5WX93_9PLEO</name>
<dbReference type="InterPro" id="IPR019150">
    <property type="entry name" value="Vesicle_transport_protein_Use1"/>
</dbReference>
<dbReference type="EMBL" id="ML977562">
    <property type="protein sequence ID" value="KAF2005738.1"/>
    <property type="molecule type" value="Genomic_DNA"/>
</dbReference>
<comment type="similarity">
    <text evidence="2">Belongs to the USE1 family.</text>
</comment>
<evidence type="ECO:0000313" key="13">
    <source>
        <dbReference type="Proteomes" id="UP000799779"/>
    </source>
</evidence>
<keyword evidence="6" id="KW-0931">ER-Golgi transport</keyword>
<keyword evidence="3" id="KW-0813">Transport</keyword>
<accession>A0A6A5WX93</accession>
<dbReference type="GO" id="GO:0005484">
    <property type="term" value="F:SNAP receptor activity"/>
    <property type="evidence" value="ECO:0007669"/>
    <property type="project" value="TreeGrafter"/>
</dbReference>
<dbReference type="GO" id="GO:0031201">
    <property type="term" value="C:SNARE complex"/>
    <property type="evidence" value="ECO:0007669"/>
    <property type="project" value="TreeGrafter"/>
</dbReference>
<evidence type="ECO:0000256" key="8">
    <source>
        <dbReference type="ARBA" id="ARBA00022989"/>
    </source>
</evidence>
<evidence type="ECO:0000256" key="10">
    <source>
        <dbReference type="SAM" id="MobiDB-lite"/>
    </source>
</evidence>
<evidence type="ECO:0000256" key="7">
    <source>
        <dbReference type="ARBA" id="ARBA00022927"/>
    </source>
</evidence>
<evidence type="ECO:0000256" key="6">
    <source>
        <dbReference type="ARBA" id="ARBA00022892"/>
    </source>
</evidence>
<keyword evidence="5" id="KW-0256">Endoplasmic reticulum</keyword>
<sequence length="296" mass="32665">MSTRPISPSQYPDTTQINLNRLLAKLEHSILSSSANPLLRTSSFERVKVGQNVEYARTLLLNLEHSASTLPSKSKKSVLQADLQQKRELIKQLNQRLYELNQLDDSDSDGSADSGDEDEDVLPSYAPRVKEEAGIEVTAGEGQGNEALANAARSLTNELRSRKGGSATKEDATTSGAALWPSKSNDPAAQTEAALAHDRTEQEALSASLLDMARQLKLQSQQFGDTLEADKGVVNRTVEGLDKNTEHMDAASRRMGTLRRMTEGRGWWDRMKLYAIIFGLWVFAFLLVSMGPKIRF</sequence>
<protein>
    <recommendedName>
        <fullName evidence="14">Synaptobrevin</fullName>
    </recommendedName>
</protein>
<dbReference type="GO" id="GO:0006890">
    <property type="term" value="P:retrograde vesicle-mediated transport, Golgi to endoplasmic reticulum"/>
    <property type="evidence" value="ECO:0007669"/>
    <property type="project" value="TreeGrafter"/>
</dbReference>
<feature type="transmembrane region" description="Helical" evidence="11">
    <location>
        <begin position="273"/>
        <end position="291"/>
    </location>
</feature>
<dbReference type="AlphaFoldDB" id="A0A6A5WX93"/>
<dbReference type="PANTHER" id="PTHR13050:SF7">
    <property type="entry name" value="VESICLE TRANSPORT PROTEIN USE1"/>
    <property type="match status" value="1"/>
</dbReference>
<keyword evidence="8 11" id="KW-1133">Transmembrane helix</keyword>
<keyword evidence="7" id="KW-0653">Protein transport</keyword>
<keyword evidence="4 11" id="KW-0812">Transmembrane</keyword>
<evidence type="ECO:0000313" key="12">
    <source>
        <dbReference type="EMBL" id="KAF2005738.1"/>
    </source>
</evidence>
<evidence type="ECO:0000256" key="4">
    <source>
        <dbReference type="ARBA" id="ARBA00022692"/>
    </source>
</evidence>
<feature type="region of interest" description="Disordered" evidence="10">
    <location>
        <begin position="101"/>
        <end position="122"/>
    </location>
</feature>
<keyword evidence="13" id="KW-1185">Reference proteome</keyword>
<dbReference type="Proteomes" id="UP000799779">
    <property type="component" value="Unassembled WGS sequence"/>
</dbReference>
<evidence type="ECO:0000256" key="11">
    <source>
        <dbReference type="SAM" id="Phobius"/>
    </source>
</evidence>
<reference evidence="12" key="1">
    <citation type="journal article" date="2020" name="Stud. Mycol.">
        <title>101 Dothideomycetes genomes: a test case for predicting lifestyles and emergence of pathogens.</title>
        <authorList>
            <person name="Haridas S."/>
            <person name="Albert R."/>
            <person name="Binder M."/>
            <person name="Bloem J."/>
            <person name="Labutti K."/>
            <person name="Salamov A."/>
            <person name="Andreopoulos B."/>
            <person name="Baker S."/>
            <person name="Barry K."/>
            <person name="Bills G."/>
            <person name="Bluhm B."/>
            <person name="Cannon C."/>
            <person name="Castanera R."/>
            <person name="Culley D."/>
            <person name="Daum C."/>
            <person name="Ezra D."/>
            <person name="Gonzalez J."/>
            <person name="Henrissat B."/>
            <person name="Kuo A."/>
            <person name="Liang C."/>
            <person name="Lipzen A."/>
            <person name="Lutzoni F."/>
            <person name="Magnuson J."/>
            <person name="Mondo S."/>
            <person name="Nolan M."/>
            <person name="Ohm R."/>
            <person name="Pangilinan J."/>
            <person name="Park H.-J."/>
            <person name="Ramirez L."/>
            <person name="Alfaro M."/>
            <person name="Sun H."/>
            <person name="Tritt A."/>
            <person name="Yoshinaga Y."/>
            <person name="Zwiers L.-H."/>
            <person name="Turgeon B."/>
            <person name="Goodwin S."/>
            <person name="Spatafora J."/>
            <person name="Crous P."/>
            <person name="Grigoriev I."/>
        </authorList>
    </citation>
    <scope>NUCLEOTIDE SEQUENCE</scope>
    <source>
        <strain evidence="12">CBS 123094</strain>
    </source>
</reference>
<feature type="compositionally biased region" description="Acidic residues" evidence="10">
    <location>
        <begin position="102"/>
        <end position="121"/>
    </location>
</feature>
<evidence type="ECO:0008006" key="14">
    <source>
        <dbReference type="Google" id="ProtNLM"/>
    </source>
</evidence>
<evidence type="ECO:0000256" key="2">
    <source>
        <dbReference type="ARBA" id="ARBA00007891"/>
    </source>
</evidence>
<evidence type="ECO:0000256" key="5">
    <source>
        <dbReference type="ARBA" id="ARBA00022824"/>
    </source>
</evidence>
<dbReference type="GO" id="GO:0005789">
    <property type="term" value="C:endoplasmic reticulum membrane"/>
    <property type="evidence" value="ECO:0007669"/>
    <property type="project" value="UniProtKB-SubCell"/>
</dbReference>
<dbReference type="PANTHER" id="PTHR13050">
    <property type="entry name" value="USE1-LIKE PROTEIN"/>
    <property type="match status" value="1"/>
</dbReference>
<feature type="region of interest" description="Disordered" evidence="10">
    <location>
        <begin position="160"/>
        <end position="200"/>
    </location>
</feature>
<gene>
    <name evidence="12" type="ORF">P154DRAFT_318325</name>
</gene>
<dbReference type="Pfam" id="PF09753">
    <property type="entry name" value="Use1"/>
    <property type="match status" value="1"/>
</dbReference>
<dbReference type="GO" id="GO:0015031">
    <property type="term" value="P:protein transport"/>
    <property type="evidence" value="ECO:0007669"/>
    <property type="project" value="UniProtKB-KW"/>
</dbReference>
<proteinExistence type="inferred from homology"/>
<evidence type="ECO:0000256" key="3">
    <source>
        <dbReference type="ARBA" id="ARBA00022448"/>
    </source>
</evidence>
<evidence type="ECO:0000256" key="1">
    <source>
        <dbReference type="ARBA" id="ARBA00004163"/>
    </source>
</evidence>
<keyword evidence="9 11" id="KW-0472">Membrane</keyword>
<dbReference type="OrthoDB" id="3231855at2759"/>
<comment type="subcellular location">
    <subcellularLocation>
        <location evidence="1">Endoplasmic reticulum membrane</location>
        <topology evidence="1">Single-pass type IV membrane protein</topology>
    </subcellularLocation>
</comment>
<organism evidence="12 13">
    <name type="scientific">Amniculicola lignicola CBS 123094</name>
    <dbReference type="NCBI Taxonomy" id="1392246"/>
    <lineage>
        <taxon>Eukaryota</taxon>
        <taxon>Fungi</taxon>
        <taxon>Dikarya</taxon>
        <taxon>Ascomycota</taxon>
        <taxon>Pezizomycotina</taxon>
        <taxon>Dothideomycetes</taxon>
        <taxon>Pleosporomycetidae</taxon>
        <taxon>Pleosporales</taxon>
        <taxon>Amniculicolaceae</taxon>
        <taxon>Amniculicola</taxon>
    </lineage>
</organism>
<evidence type="ECO:0000256" key="9">
    <source>
        <dbReference type="ARBA" id="ARBA00023136"/>
    </source>
</evidence>